<keyword evidence="5 7" id="KW-1133">Transmembrane helix</keyword>
<keyword evidence="4 7" id="KW-0812">Transmembrane</keyword>
<dbReference type="SUPFAM" id="SSF103473">
    <property type="entry name" value="MFS general substrate transporter"/>
    <property type="match status" value="1"/>
</dbReference>
<dbReference type="Gene3D" id="1.20.1250.20">
    <property type="entry name" value="MFS general substrate transporter like domains"/>
    <property type="match status" value="2"/>
</dbReference>
<dbReference type="PROSITE" id="PS50850">
    <property type="entry name" value="MFS"/>
    <property type="match status" value="1"/>
</dbReference>
<dbReference type="InterPro" id="IPR036259">
    <property type="entry name" value="MFS_trans_sf"/>
</dbReference>
<dbReference type="PANTHER" id="PTHR42688">
    <property type="entry name" value="CONSERVED PROTEIN"/>
    <property type="match status" value="1"/>
</dbReference>
<reference evidence="9 10" key="2">
    <citation type="journal article" date="2010" name="Stand. Genomic Sci.">
        <title>Complete genome sequence of Syntrophothermus lipocalidus type strain (TGB-C1).</title>
        <authorList>
            <person name="Djao O.D."/>
            <person name="Zhang X."/>
            <person name="Lucas S."/>
            <person name="Lapidus A."/>
            <person name="Del Rio T.G."/>
            <person name="Nolan M."/>
            <person name="Tice H."/>
            <person name="Cheng J.F."/>
            <person name="Han C."/>
            <person name="Tapia R."/>
            <person name="Goodwin L."/>
            <person name="Pitluck S."/>
            <person name="Liolios K."/>
            <person name="Ivanova N."/>
            <person name="Mavromatis K."/>
            <person name="Mikhailova N."/>
            <person name="Ovchinnikova G."/>
            <person name="Pati A."/>
            <person name="Brambilla E."/>
            <person name="Chen A."/>
            <person name="Palaniappan K."/>
            <person name="Land M."/>
            <person name="Hauser L."/>
            <person name="Chang Y.J."/>
            <person name="Jeffries C.D."/>
            <person name="Rohde M."/>
            <person name="Sikorski J."/>
            <person name="Spring S."/>
            <person name="Goker M."/>
            <person name="Detter J.C."/>
            <person name="Woyke T."/>
            <person name="Bristow J."/>
            <person name="Eisen J.A."/>
            <person name="Markowitz V."/>
            <person name="Hugenholtz P."/>
            <person name="Kyrpides N.C."/>
            <person name="Klenk H.P."/>
        </authorList>
    </citation>
    <scope>NUCLEOTIDE SEQUENCE [LARGE SCALE GENOMIC DNA]</scope>
    <source>
        <strain evidence="10">DSM 12680 / TGB-C1</strain>
    </source>
</reference>
<dbReference type="InterPro" id="IPR011701">
    <property type="entry name" value="MFS"/>
</dbReference>
<dbReference type="HOGENOM" id="CLU_040020_2_0_9"/>
<protein>
    <submittedName>
        <fullName evidence="9">Major facilitator superfamily MFS_1</fullName>
    </submittedName>
</protein>
<dbReference type="CDD" id="cd17370">
    <property type="entry name" value="MFS_MJ1317_like"/>
    <property type="match status" value="1"/>
</dbReference>
<dbReference type="Proteomes" id="UP000000378">
    <property type="component" value="Chromosome"/>
</dbReference>
<name>D7CK93_SYNLT</name>
<dbReference type="GO" id="GO:0005886">
    <property type="term" value="C:plasma membrane"/>
    <property type="evidence" value="ECO:0007669"/>
    <property type="project" value="UniProtKB-SubCell"/>
</dbReference>
<dbReference type="eggNOG" id="COG2211">
    <property type="taxonomic scope" value="Bacteria"/>
</dbReference>
<dbReference type="InterPro" id="IPR020846">
    <property type="entry name" value="MFS_dom"/>
</dbReference>
<evidence type="ECO:0000256" key="5">
    <source>
        <dbReference type="ARBA" id="ARBA00022989"/>
    </source>
</evidence>
<proteinExistence type="predicted"/>
<dbReference type="STRING" id="643648.Slip_2339"/>
<evidence type="ECO:0000256" key="4">
    <source>
        <dbReference type="ARBA" id="ARBA00022692"/>
    </source>
</evidence>
<evidence type="ECO:0000256" key="6">
    <source>
        <dbReference type="ARBA" id="ARBA00023136"/>
    </source>
</evidence>
<dbReference type="Pfam" id="PF07690">
    <property type="entry name" value="MFS_1"/>
    <property type="match status" value="2"/>
</dbReference>
<gene>
    <name evidence="9" type="ordered locus">Slip_2339</name>
</gene>
<evidence type="ECO:0000256" key="3">
    <source>
        <dbReference type="ARBA" id="ARBA00022475"/>
    </source>
</evidence>
<dbReference type="AlphaFoldDB" id="D7CK93"/>
<dbReference type="GO" id="GO:0022857">
    <property type="term" value="F:transmembrane transporter activity"/>
    <property type="evidence" value="ECO:0007669"/>
    <property type="project" value="InterPro"/>
</dbReference>
<evidence type="ECO:0000313" key="10">
    <source>
        <dbReference type="Proteomes" id="UP000000378"/>
    </source>
</evidence>
<keyword evidence="10" id="KW-1185">Reference proteome</keyword>
<feature type="transmembrane region" description="Helical" evidence="7">
    <location>
        <begin position="262"/>
        <end position="281"/>
    </location>
</feature>
<dbReference type="InterPro" id="IPR052425">
    <property type="entry name" value="Uncharacterized_MFS-type"/>
</dbReference>
<reference evidence="10" key="1">
    <citation type="journal article" date="2010" name="Stand. Genomic Sci.">
        <title>Complete genome sequence of Syntrophothermus lipocalidus type strain (TGB-C1T).</title>
        <authorList>
            <consortium name="US DOE Joint Genome Institute (JGI-PGF)"/>
            <person name="Djao O."/>
            <person name="Zhang X."/>
            <person name="Lucas S."/>
            <person name="Lapidus A."/>
            <person name="Glavina Del Rio T."/>
            <person name="Nolan M."/>
            <person name="Tice H."/>
            <person name="Cheng J."/>
            <person name="Han C."/>
            <person name="Tapia R."/>
            <person name="Goodwin L."/>
            <person name="Pitluck S."/>
            <person name="Liolios K."/>
            <person name="Ivanova N."/>
            <person name="Mavromatis K."/>
            <person name="Mikhailova N."/>
            <person name="Ovchinnikova G."/>
            <person name="Pati A."/>
            <person name="Brambilla E."/>
            <person name="Chen A."/>
            <person name="Palaniappan K."/>
            <person name="Land M."/>
            <person name="Hauser L."/>
            <person name="Chang Y."/>
            <person name="Jeffries C."/>
            <person name="Rohde M."/>
            <person name="Sikorski J."/>
            <person name="Spring S."/>
            <person name="Goker M."/>
            <person name="Detter J."/>
            <person name="Woyke T."/>
            <person name="Bristow J."/>
            <person name="Eisen J."/>
            <person name="Markowitz V."/>
            <person name="Hugenholtz P."/>
            <person name="Kyrpides N."/>
            <person name="Klenk H."/>
        </authorList>
    </citation>
    <scope>NUCLEOTIDE SEQUENCE [LARGE SCALE GENOMIC DNA]</scope>
    <source>
        <strain evidence="10">DSM 12680 / TGB-C1</strain>
    </source>
</reference>
<evidence type="ECO:0000256" key="2">
    <source>
        <dbReference type="ARBA" id="ARBA00022448"/>
    </source>
</evidence>
<feature type="transmembrane region" description="Helical" evidence="7">
    <location>
        <begin position="185"/>
        <end position="206"/>
    </location>
</feature>
<accession>D7CK93</accession>
<dbReference type="KEGG" id="slp:Slip_2339"/>
<keyword evidence="6 7" id="KW-0472">Membrane</keyword>
<feature type="transmembrane region" description="Helical" evidence="7">
    <location>
        <begin position="54"/>
        <end position="79"/>
    </location>
</feature>
<feature type="transmembrane region" description="Helical" evidence="7">
    <location>
        <begin position="227"/>
        <end position="250"/>
    </location>
</feature>
<keyword evidence="2" id="KW-0813">Transport</keyword>
<evidence type="ECO:0000256" key="1">
    <source>
        <dbReference type="ARBA" id="ARBA00004651"/>
    </source>
</evidence>
<dbReference type="PANTHER" id="PTHR42688:SF1">
    <property type="entry name" value="BLR5212 PROTEIN"/>
    <property type="match status" value="1"/>
</dbReference>
<feature type="transmembrane region" description="Helical" evidence="7">
    <location>
        <begin position="311"/>
        <end position="328"/>
    </location>
</feature>
<evidence type="ECO:0000313" key="9">
    <source>
        <dbReference type="EMBL" id="ADI03077.1"/>
    </source>
</evidence>
<keyword evidence="3" id="KW-1003">Cell membrane</keyword>
<feature type="transmembrane region" description="Helical" evidence="7">
    <location>
        <begin position="376"/>
        <end position="395"/>
    </location>
</feature>
<evidence type="ECO:0000256" key="7">
    <source>
        <dbReference type="SAM" id="Phobius"/>
    </source>
</evidence>
<comment type="subcellular location">
    <subcellularLocation>
        <location evidence="1">Cell membrane</location>
        <topology evidence="1">Multi-pass membrane protein</topology>
    </subcellularLocation>
</comment>
<dbReference type="EMBL" id="CP002048">
    <property type="protein sequence ID" value="ADI03077.1"/>
    <property type="molecule type" value="Genomic_DNA"/>
</dbReference>
<feature type="domain" description="Major facilitator superfamily (MFS) profile" evidence="8">
    <location>
        <begin position="25"/>
        <end position="400"/>
    </location>
</feature>
<feature type="transmembrane region" description="Helical" evidence="7">
    <location>
        <begin position="349"/>
        <end position="370"/>
    </location>
</feature>
<organism evidence="9 10">
    <name type="scientific">Syntrophothermus lipocalidus (strain DSM 12680 / TGB-C1)</name>
    <dbReference type="NCBI Taxonomy" id="643648"/>
    <lineage>
        <taxon>Bacteria</taxon>
        <taxon>Bacillati</taxon>
        <taxon>Bacillota</taxon>
        <taxon>Clostridia</taxon>
        <taxon>Eubacteriales</taxon>
        <taxon>Syntrophomonadaceae</taxon>
        <taxon>Syntrophothermus</taxon>
    </lineage>
</organism>
<feature type="transmembrane region" description="Helical" evidence="7">
    <location>
        <begin position="24"/>
        <end position="42"/>
    </location>
</feature>
<evidence type="ECO:0000259" key="8">
    <source>
        <dbReference type="PROSITE" id="PS50850"/>
    </source>
</evidence>
<sequence>MRKDEMKMDKAAQQAEGLRTKQSAIKFVVLIGLVSLFADMTYEGARSITGQYLAVLGASATVVGLVAGVGEFIGYGLRLVSGYISDKTRQYWMLTIIGYMLNLFAVPLLALVGRWDLAAALMILERIGKAIRTPARDAMLSHATRAVGSGWGFGLHEAMDQVGAMLGPVIVAAVLYLKGGYETSFGILVVPALLAITVLLTARYFYPNPRDLEVGYPKLNTKGFAQVFWLYLGAVALIAFGYADFPLIAFHFKKVDIAPDQWLPTLYALAMGVDALAALAFGRLFDRIGIAALALGSLLTAWFAPLVFYGGLPYAVAGMVLWGIGMGAQESIMRASIAEMVPIDKRGTAYGIFNTGYGVCWFLGSALMGYLYDVSLMFLVVFSVVVQLASIPLFLKVRRRLTA</sequence>
<feature type="transmembrane region" description="Helical" evidence="7">
    <location>
        <begin position="91"/>
        <end position="112"/>
    </location>
</feature>